<keyword evidence="2" id="KW-1133">Transmembrane helix</keyword>
<evidence type="ECO:0000256" key="1">
    <source>
        <dbReference type="SAM" id="MobiDB-lite"/>
    </source>
</evidence>
<comment type="caution">
    <text evidence="3">The sequence shown here is derived from an EMBL/GenBank/DDBJ whole genome shotgun (WGS) entry which is preliminary data.</text>
</comment>
<feature type="transmembrane region" description="Helical" evidence="2">
    <location>
        <begin position="148"/>
        <end position="172"/>
    </location>
</feature>
<feature type="transmembrane region" description="Helical" evidence="2">
    <location>
        <begin position="117"/>
        <end position="142"/>
    </location>
</feature>
<feature type="compositionally biased region" description="Basic and acidic residues" evidence="1">
    <location>
        <begin position="451"/>
        <end position="469"/>
    </location>
</feature>
<accession>A0ABT4TIM8</accession>
<keyword evidence="2" id="KW-0472">Membrane</keyword>
<dbReference type="EMBL" id="JAQFWP010000012">
    <property type="protein sequence ID" value="MDA2804557.1"/>
    <property type="molecule type" value="Genomic_DNA"/>
</dbReference>
<dbReference type="Proteomes" id="UP001165685">
    <property type="component" value="Unassembled WGS sequence"/>
</dbReference>
<gene>
    <name evidence="3" type="ORF">O4U47_08540</name>
</gene>
<dbReference type="RefSeq" id="WP_270677118.1">
    <property type="nucleotide sequence ID" value="NZ_JAQFWP010000012.1"/>
</dbReference>
<feature type="region of interest" description="Disordered" evidence="1">
    <location>
        <begin position="343"/>
        <end position="419"/>
    </location>
</feature>
<evidence type="ECO:0000313" key="3">
    <source>
        <dbReference type="EMBL" id="MDA2804557.1"/>
    </source>
</evidence>
<organism evidence="3 4">
    <name type="scientific">Nocardiopsis suaedae</name>
    <dbReference type="NCBI Taxonomy" id="3018444"/>
    <lineage>
        <taxon>Bacteria</taxon>
        <taxon>Bacillati</taxon>
        <taxon>Actinomycetota</taxon>
        <taxon>Actinomycetes</taxon>
        <taxon>Streptosporangiales</taxon>
        <taxon>Nocardiopsidaceae</taxon>
        <taxon>Nocardiopsis</taxon>
    </lineage>
</organism>
<feature type="transmembrane region" description="Helical" evidence="2">
    <location>
        <begin position="222"/>
        <end position="243"/>
    </location>
</feature>
<proteinExistence type="predicted"/>
<dbReference type="InterPro" id="IPR036388">
    <property type="entry name" value="WH-like_DNA-bd_sf"/>
</dbReference>
<keyword evidence="4" id="KW-1185">Reference proteome</keyword>
<evidence type="ECO:0000313" key="4">
    <source>
        <dbReference type="Proteomes" id="UP001165685"/>
    </source>
</evidence>
<protein>
    <submittedName>
        <fullName evidence="3">Winged helix-turn-helix domain-containing protein</fullName>
    </submittedName>
</protein>
<evidence type="ECO:0000256" key="2">
    <source>
        <dbReference type="SAM" id="Phobius"/>
    </source>
</evidence>
<feature type="region of interest" description="Disordered" evidence="1">
    <location>
        <begin position="445"/>
        <end position="469"/>
    </location>
</feature>
<reference evidence="3" key="1">
    <citation type="submission" date="2023-01" db="EMBL/GenBank/DDBJ databases">
        <title>Draft genome sequence of Nocardiopsis sp. LSu2-4 isolated from halophytes.</title>
        <authorList>
            <person name="Duangmal K."/>
            <person name="Chantavorakit T."/>
        </authorList>
    </citation>
    <scope>NUCLEOTIDE SEQUENCE</scope>
    <source>
        <strain evidence="3">LSu2-4</strain>
    </source>
</reference>
<sequence>MNDGPTARQEAPTPSPKPSRRVRRLAAAAADAQALTGEQRALLTRAERDPAVVAAARRSATRAARTRVHTRARLNNTAYTALADRAASAGTDLAYALRARSAEAAPRAVTVLSRVGLWGPVAMLAMSLLLSGGSGYGIAMLATAAGGAAATGFIVELGGSVISTATITTIGLVARYSASGYAIATRTRGRKLLVGTLIAGPLLMSVGLNLLGWFFGFSLASVITALCAVGAAGTALAAHAITVMTSEARTERADQIGEQDAADLLRVATDTAALDRLVEAPALPAPAAPADSNPASSDAELVGTALLGTLAEGDREQLAGLIADDEALLDKVMSAIARVPESPAAWGGATGGTGPDQDGRPAAVPVPAPGGGTGPMPADLHEHPDNTADEPAEGGGTGGTGPDQRTRPPHLQARAAQGASTRQAVLDYITAHGPGVSTNQIAADLGRSRSTVREHRDRLHQDGHRVYDN</sequence>
<name>A0ABT4TIM8_9ACTN</name>
<dbReference type="Gene3D" id="1.10.10.10">
    <property type="entry name" value="Winged helix-like DNA-binding domain superfamily/Winged helix DNA-binding domain"/>
    <property type="match status" value="1"/>
</dbReference>
<feature type="region of interest" description="Disordered" evidence="1">
    <location>
        <begin position="1"/>
        <end position="20"/>
    </location>
</feature>
<keyword evidence="2" id="KW-0812">Transmembrane</keyword>
<feature type="transmembrane region" description="Helical" evidence="2">
    <location>
        <begin position="192"/>
        <end position="216"/>
    </location>
</feature>